<evidence type="ECO:0000256" key="2">
    <source>
        <dbReference type="SAM" id="Phobius"/>
    </source>
</evidence>
<evidence type="ECO:0000313" key="3">
    <source>
        <dbReference type="EMBL" id="WPF83057.1"/>
    </source>
</evidence>
<accession>A0AAF1BZF4</accession>
<evidence type="ECO:0000256" key="1">
    <source>
        <dbReference type="SAM" id="MobiDB-lite"/>
    </source>
</evidence>
<reference evidence="4" key="1">
    <citation type="submission" date="2023-11" db="EMBL/GenBank/DDBJ databases">
        <authorList>
            <person name="Helweg L.P."/>
            <person name="Kiel A."/>
            <person name="Hitz F."/>
            <person name="Ruckert-Reed C."/>
            <person name="Busche T."/>
            <person name="Kaltschmidt B."/>
            <person name="Kaltschmidt C."/>
        </authorList>
    </citation>
    <scope>NUCLEOTIDE SEQUENCE [LARGE SCALE GENOMIC DNA]</scope>
    <source>
        <strain evidence="4">4.1</strain>
    </source>
</reference>
<dbReference type="KEGG" id="sbil:SANBI_000701"/>
<dbReference type="EMBL" id="CP138359">
    <property type="protein sequence ID" value="WPF83057.1"/>
    <property type="molecule type" value="Genomic_DNA"/>
</dbReference>
<name>A0AAF1BZF4_9MICO</name>
<organism evidence="3 4">
    <name type="scientific">Sanguibacter biliveldensis</name>
    <dbReference type="NCBI Taxonomy" id="3030830"/>
    <lineage>
        <taxon>Bacteria</taxon>
        <taxon>Bacillati</taxon>
        <taxon>Actinomycetota</taxon>
        <taxon>Actinomycetes</taxon>
        <taxon>Micrococcales</taxon>
        <taxon>Sanguibacteraceae</taxon>
        <taxon>Sanguibacter</taxon>
    </lineage>
</organism>
<feature type="transmembrane region" description="Helical" evidence="2">
    <location>
        <begin position="107"/>
        <end position="125"/>
    </location>
</feature>
<evidence type="ECO:0000313" key="4">
    <source>
        <dbReference type="Proteomes" id="UP001304340"/>
    </source>
</evidence>
<dbReference type="AlphaFoldDB" id="A0AAF1BZF4"/>
<protein>
    <recommendedName>
        <fullName evidence="5">FUSC family protein</fullName>
    </recommendedName>
</protein>
<dbReference type="Proteomes" id="UP001304340">
    <property type="component" value="Chromosome"/>
</dbReference>
<feature type="compositionally biased region" description="Low complexity" evidence="1">
    <location>
        <begin position="400"/>
        <end position="409"/>
    </location>
</feature>
<feature type="transmembrane region" description="Helical" evidence="2">
    <location>
        <begin position="36"/>
        <end position="55"/>
    </location>
</feature>
<gene>
    <name evidence="3" type="ORF">SANBI_000701</name>
</gene>
<sequence>MPPRPAQITARVRTSRTGVLTGRALRLWALNPRWSMAVKASVAAAVAWYVGVLAPAPFSDYPYYAPLGAVIATSTTVARSVRETAQTTGAILLGVVIARLADAFLDPGALSIALVVCLATLGAGWSRLGEMGAYVTTTALFVLVIGSGDPGDFVGAYAGLVVAGALVGIGVNFAFPPLPLSPSDVALDGLRDTLADQLDSLADGLRGDRPPTAEEWDDRRFAIRPVLEKSRAAVAYAGEASKGNWHARRYSAWSVAQARRSVMLEKHANLVDHLTNLLTETETQSARDPALGPDLRPPAADALAEYAAALRALEVSTDDSIPDPPTALRHAVDALRDAVREQRSRREGDFLAAGALVLGLDRALRSVGADADERRAEEEAGVDDVEGDSAGDGDGETSEEGGATEQLRP</sequence>
<keyword evidence="4" id="KW-1185">Reference proteome</keyword>
<feature type="compositionally biased region" description="Acidic residues" evidence="1">
    <location>
        <begin position="379"/>
        <end position="399"/>
    </location>
</feature>
<keyword evidence="2" id="KW-0812">Transmembrane</keyword>
<feature type="region of interest" description="Disordered" evidence="1">
    <location>
        <begin position="368"/>
        <end position="409"/>
    </location>
</feature>
<feature type="transmembrane region" description="Helical" evidence="2">
    <location>
        <begin position="132"/>
        <end position="148"/>
    </location>
</feature>
<keyword evidence="2" id="KW-1133">Transmembrane helix</keyword>
<proteinExistence type="predicted"/>
<keyword evidence="2" id="KW-0472">Membrane</keyword>
<feature type="transmembrane region" description="Helical" evidence="2">
    <location>
        <begin position="154"/>
        <end position="175"/>
    </location>
</feature>
<evidence type="ECO:0008006" key="5">
    <source>
        <dbReference type="Google" id="ProtNLM"/>
    </source>
</evidence>
<dbReference type="RefSeq" id="WP_319158961.1">
    <property type="nucleotide sequence ID" value="NZ_CP138359.1"/>
</dbReference>